<evidence type="ECO:0000256" key="3">
    <source>
        <dbReference type="ARBA" id="ARBA00022989"/>
    </source>
</evidence>
<name>A0A7R9EX36_9NEOP</name>
<gene>
    <name evidence="6" type="ORF">TBIB3V08_LOCUS4104</name>
</gene>
<dbReference type="AlphaFoldDB" id="A0A7R9EX36"/>
<dbReference type="Gene3D" id="1.20.1250.20">
    <property type="entry name" value="MFS general substrate transporter like domains"/>
    <property type="match status" value="1"/>
</dbReference>
<evidence type="ECO:0000256" key="2">
    <source>
        <dbReference type="ARBA" id="ARBA00022692"/>
    </source>
</evidence>
<dbReference type="InterPro" id="IPR036259">
    <property type="entry name" value="MFS_trans_sf"/>
</dbReference>
<dbReference type="InterPro" id="IPR011701">
    <property type="entry name" value="MFS"/>
</dbReference>
<dbReference type="InterPro" id="IPR050382">
    <property type="entry name" value="MFS_Na/Anion_cotransporter"/>
</dbReference>
<comment type="subcellular location">
    <subcellularLocation>
        <location evidence="1">Membrane</location>
        <topology evidence="1">Multi-pass membrane protein</topology>
    </subcellularLocation>
</comment>
<accession>A0A7R9EX36</accession>
<dbReference type="GO" id="GO:0022857">
    <property type="term" value="F:transmembrane transporter activity"/>
    <property type="evidence" value="ECO:0007669"/>
    <property type="project" value="InterPro"/>
</dbReference>
<dbReference type="SUPFAM" id="SSF103473">
    <property type="entry name" value="MFS general substrate transporter"/>
    <property type="match status" value="1"/>
</dbReference>
<evidence type="ECO:0000256" key="4">
    <source>
        <dbReference type="ARBA" id="ARBA00023136"/>
    </source>
</evidence>
<evidence type="ECO:0000256" key="5">
    <source>
        <dbReference type="SAM" id="Phobius"/>
    </source>
</evidence>
<dbReference type="GO" id="GO:0006820">
    <property type="term" value="P:monoatomic anion transport"/>
    <property type="evidence" value="ECO:0007669"/>
    <property type="project" value="TreeGrafter"/>
</dbReference>
<dbReference type="EMBL" id="OD565386">
    <property type="protein sequence ID" value="CAD7441645.1"/>
    <property type="molecule type" value="Genomic_DNA"/>
</dbReference>
<evidence type="ECO:0000256" key="1">
    <source>
        <dbReference type="ARBA" id="ARBA00004141"/>
    </source>
</evidence>
<sequence length="422" mass="46582">MSSFCQLGTFLGNILCKPLSGFLCSKDGAGEWALVFYVFGAVGVLWYLLWYCFVYDSPKEHPRITKEEKRYIETSLGNMEQKPERGNRWEWPNQLLAPPRYSSVFRPEIALVRRGEILALQPLRKAADSLESLSDVSWFVGLLLDVFRHRVELVHLISWAPHVPRRYTALQDFEPATVTCDCGWSHAATAATDRNSTGHRRQSHEINTQISTTNTQCCYYSNTVAAALATSPAHSTSAVTRAAIALCHRPSSNCARIKNVIPAAVAESDSEYKSIRSSSNSHAISRLIPLDESSLTRFKSEKPIPVLCLPSARTVFNVRCLAETSSCAMPALCQDCVQCAVPCRNLFLCYVCPLPGLCSMCGVLQKPLPVLCLPSVFAASTLRTMCGGLYAGACLLMLGLLTKASLITSDLYIFINTKDSKF</sequence>
<reference evidence="6" key="1">
    <citation type="submission" date="2020-11" db="EMBL/GenBank/DDBJ databases">
        <authorList>
            <person name="Tran Van P."/>
        </authorList>
    </citation>
    <scope>NUCLEOTIDE SEQUENCE</scope>
</reference>
<feature type="transmembrane region" description="Helical" evidence="5">
    <location>
        <begin position="32"/>
        <end position="53"/>
    </location>
</feature>
<dbReference type="PANTHER" id="PTHR11662:SF399">
    <property type="entry name" value="FI19708P1-RELATED"/>
    <property type="match status" value="1"/>
</dbReference>
<organism evidence="6">
    <name type="scientific">Timema bartmani</name>
    <dbReference type="NCBI Taxonomy" id="61472"/>
    <lineage>
        <taxon>Eukaryota</taxon>
        <taxon>Metazoa</taxon>
        <taxon>Ecdysozoa</taxon>
        <taxon>Arthropoda</taxon>
        <taxon>Hexapoda</taxon>
        <taxon>Insecta</taxon>
        <taxon>Pterygota</taxon>
        <taxon>Neoptera</taxon>
        <taxon>Polyneoptera</taxon>
        <taxon>Phasmatodea</taxon>
        <taxon>Timematodea</taxon>
        <taxon>Timematoidea</taxon>
        <taxon>Timematidae</taxon>
        <taxon>Timema</taxon>
    </lineage>
</organism>
<proteinExistence type="predicted"/>
<protein>
    <submittedName>
        <fullName evidence="6">Uncharacterized protein</fullName>
    </submittedName>
</protein>
<feature type="transmembrane region" description="Helical" evidence="5">
    <location>
        <begin position="389"/>
        <end position="415"/>
    </location>
</feature>
<evidence type="ECO:0000313" key="6">
    <source>
        <dbReference type="EMBL" id="CAD7441645.1"/>
    </source>
</evidence>
<dbReference type="GO" id="GO:0016020">
    <property type="term" value="C:membrane"/>
    <property type="evidence" value="ECO:0007669"/>
    <property type="project" value="UniProtKB-SubCell"/>
</dbReference>
<dbReference type="Pfam" id="PF07690">
    <property type="entry name" value="MFS_1"/>
    <property type="match status" value="1"/>
</dbReference>
<keyword evidence="3 5" id="KW-1133">Transmembrane helix</keyword>
<keyword evidence="4 5" id="KW-0472">Membrane</keyword>
<dbReference type="PANTHER" id="PTHR11662">
    <property type="entry name" value="SOLUTE CARRIER FAMILY 17"/>
    <property type="match status" value="1"/>
</dbReference>
<keyword evidence="2 5" id="KW-0812">Transmembrane</keyword>